<sequence length="309" mass="34275">MSSAKRLIQQGRFIFWLWNHPLTQHGRAKTIIRFIKWQIGSRILKREVVLPFVDNKVLLVSNGMTGATGNYYCGLHEHKEMAFVLHSLRIGDLFVDVGANVGSYTILASHTGANVISIEPIPFTFNQLRKTIAVNLLTNTHVVAHCIGLADQEGELVFTADLDTTNHVVPKDLSEKDKDIPTQTITVPVITLDTLLKDQAATMIKIDVEGFEGLVLKGAESALKSDKLIAVILEMNGNNNRYGLEDQDILDLMAKNGFFPFSYDPFTRDFQNAHIGEGNTIFCKLTHKQAILERVAAAPKFCLANGTSI</sequence>
<dbReference type="GO" id="GO:0032259">
    <property type="term" value="P:methylation"/>
    <property type="evidence" value="ECO:0007669"/>
    <property type="project" value="UniProtKB-KW"/>
</dbReference>
<name>A0ABN5FJQ2_9PROT</name>
<organism evidence="2 3">
    <name type="scientific">Thalassospira marina</name>
    <dbReference type="NCBI Taxonomy" id="2048283"/>
    <lineage>
        <taxon>Bacteria</taxon>
        <taxon>Pseudomonadati</taxon>
        <taxon>Pseudomonadota</taxon>
        <taxon>Alphaproteobacteria</taxon>
        <taxon>Rhodospirillales</taxon>
        <taxon>Thalassospiraceae</taxon>
        <taxon>Thalassospira</taxon>
    </lineage>
</organism>
<dbReference type="InterPro" id="IPR029063">
    <property type="entry name" value="SAM-dependent_MTases_sf"/>
</dbReference>
<evidence type="ECO:0000313" key="2">
    <source>
        <dbReference type="EMBL" id="AUG54540.1"/>
    </source>
</evidence>
<dbReference type="Proteomes" id="UP000233458">
    <property type="component" value="Chromosome"/>
</dbReference>
<dbReference type="SUPFAM" id="SSF53335">
    <property type="entry name" value="S-adenosyl-L-methionine-dependent methyltransferases"/>
    <property type="match status" value="1"/>
</dbReference>
<dbReference type="PANTHER" id="PTHR34203:SF15">
    <property type="entry name" value="SLL1173 PROTEIN"/>
    <property type="match status" value="1"/>
</dbReference>
<protein>
    <submittedName>
        <fullName evidence="2">FkbM family methyltransferase</fullName>
    </submittedName>
</protein>
<dbReference type="EMBL" id="CP024199">
    <property type="protein sequence ID" value="AUG54540.1"/>
    <property type="molecule type" value="Genomic_DNA"/>
</dbReference>
<reference evidence="2 3" key="1">
    <citation type="submission" date="2017-10" db="EMBL/GenBank/DDBJ databases">
        <title>Biodiversity and function of Thalassospira species in the particle-attached aromatic-hydrocarbon-degrading consortia from the surface seawater of the China South Sea.</title>
        <authorList>
            <person name="Dong C."/>
            <person name="Liu R."/>
            <person name="Shao Z."/>
        </authorList>
    </citation>
    <scope>NUCLEOTIDE SEQUENCE [LARGE SCALE GENOMIC DNA]</scope>
    <source>
        <strain evidence="2 3">CSC3H3</strain>
    </source>
</reference>
<dbReference type="Gene3D" id="3.40.50.150">
    <property type="entry name" value="Vaccinia Virus protein VP39"/>
    <property type="match status" value="1"/>
</dbReference>
<dbReference type="GO" id="GO:0008168">
    <property type="term" value="F:methyltransferase activity"/>
    <property type="evidence" value="ECO:0007669"/>
    <property type="project" value="UniProtKB-KW"/>
</dbReference>
<keyword evidence="3" id="KW-1185">Reference proteome</keyword>
<dbReference type="InterPro" id="IPR052514">
    <property type="entry name" value="SAM-dependent_MTase"/>
</dbReference>
<dbReference type="Pfam" id="PF05050">
    <property type="entry name" value="Methyltransf_21"/>
    <property type="match status" value="1"/>
</dbReference>
<evidence type="ECO:0000313" key="3">
    <source>
        <dbReference type="Proteomes" id="UP000233458"/>
    </source>
</evidence>
<dbReference type="RefSeq" id="WP_101285830.1">
    <property type="nucleotide sequence ID" value="NZ_CP024199.1"/>
</dbReference>
<feature type="domain" description="Methyltransferase FkbM" evidence="1">
    <location>
        <begin position="96"/>
        <end position="258"/>
    </location>
</feature>
<keyword evidence="2" id="KW-0489">Methyltransferase</keyword>
<keyword evidence="2" id="KW-0808">Transferase</keyword>
<accession>A0ABN5FJQ2</accession>
<evidence type="ECO:0000259" key="1">
    <source>
        <dbReference type="Pfam" id="PF05050"/>
    </source>
</evidence>
<dbReference type="NCBIfam" id="TIGR01444">
    <property type="entry name" value="fkbM_fam"/>
    <property type="match status" value="1"/>
</dbReference>
<gene>
    <name evidence="2" type="ORF">CSC3H3_18825</name>
</gene>
<proteinExistence type="predicted"/>
<dbReference type="PANTHER" id="PTHR34203">
    <property type="entry name" value="METHYLTRANSFERASE, FKBM FAMILY PROTEIN"/>
    <property type="match status" value="1"/>
</dbReference>
<dbReference type="InterPro" id="IPR006342">
    <property type="entry name" value="FkbM_mtfrase"/>
</dbReference>